<dbReference type="SUPFAM" id="SSF52540">
    <property type="entry name" value="P-loop containing nucleoside triphosphate hydrolases"/>
    <property type="match status" value="1"/>
</dbReference>
<dbReference type="Gene3D" id="3.40.50.300">
    <property type="entry name" value="P-loop containing nucleotide triphosphate hydrolases"/>
    <property type="match status" value="1"/>
</dbReference>
<evidence type="ECO:0000256" key="1">
    <source>
        <dbReference type="ARBA" id="ARBA00004651"/>
    </source>
</evidence>
<evidence type="ECO:0000313" key="11">
    <source>
        <dbReference type="EMBL" id="ABC29582.1"/>
    </source>
</evidence>
<feature type="domain" description="ABC transporter" evidence="9">
    <location>
        <begin position="339"/>
        <end position="558"/>
    </location>
</feature>
<dbReference type="GO" id="GO:0043190">
    <property type="term" value="C:ATP-binding cassette (ABC) transporter complex"/>
    <property type="evidence" value="ECO:0007669"/>
    <property type="project" value="TreeGrafter"/>
</dbReference>
<dbReference type="GO" id="GO:0016887">
    <property type="term" value="F:ATP hydrolysis activity"/>
    <property type="evidence" value="ECO:0007669"/>
    <property type="project" value="InterPro"/>
</dbReference>
<dbReference type="InterPro" id="IPR027417">
    <property type="entry name" value="P-loop_NTPase"/>
</dbReference>
<dbReference type="STRING" id="349521.HCH_02804"/>
<dbReference type="OrthoDB" id="9760776at2"/>
<dbReference type="PANTHER" id="PTHR43553:SF11">
    <property type="entry name" value="ABC TRANSPORTER ATP-BINDING_PERMEASE PROTEIN YOJI"/>
    <property type="match status" value="1"/>
</dbReference>
<dbReference type="HOGENOM" id="CLU_023671_2_1_6"/>
<feature type="transmembrane region" description="Helical" evidence="8">
    <location>
        <begin position="271"/>
        <end position="292"/>
    </location>
</feature>
<dbReference type="InterPro" id="IPR050095">
    <property type="entry name" value="ECF_ABC_transporter_ATP-bd"/>
</dbReference>
<keyword evidence="12" id="KW-1185">Reference proteome</keyword>
<sequence length="558" mass="63224">MEFLNFIKREHADFNYYALAMVVVSGMLNGVIAVIVIHAAQHAAPHELNFRYLLMFAVALAAFWLSKRYTLNYNTTQVEHVLERIRTRIADKIRKTDLRAFEKVGRGRMYSVLNTETLTLSQYTPFIINAIGSFVMVIFALMFIAYVSTTALLLTVLTTSLCLFYFFARQRVLNRKLHMASEKQNEYFDALGELLDGFKELKINPSKSNCFYQERLLPLSNSMETLKIETGLAYNNLNVFTQSFTFILMASVIFLIPMISASSTESIPKLAAIMLFVIGPLSEIVGVAPLIAKSNVAIVNIQRLETELDGLRSIESDQLEHFSDAESLAQNQEAPFQEIRCDHLKFSYNENGLPGPGQAKGFTVGPIDLTIKRGEIIFMVGGNGSGKSTFLKLLTALYKPDEGGIQMDGQPLHANNMLQYRSLYSVIFSDFHLFKHLYGVDVKDRSKVSRLLELMKLSERCQIKDNEISDIKLSTGQKKRMALIVSLLEDKQIYVFDEWAADQDPDFRRYFYETILPEMKAQGKTIIAATHDDHYFDVADRVIKLDAGKIITNPGLHI</sequence>
<evidence type="ECO:0000259" key="9">
    <source>
        <dbReference type="PROSITE" id="PS50893"/>
    </source>
</evidence>
<dbReference type="eggNOG" id="COG4615">
    <property type="taxonomic scope" value="Bacteria"/>
</dbReference>
<dbReference type="InterPro" id="IPR005898">
    <property type="entry name" value="Cyc_pep_transpt_SyrD/YojI"/>
</dbReference>
<dbReference type="PROSITE" id="PS50893">
    <property type="entry name" value="ABC_TRANSPORTER_2"/>
    <property type="match status" value="1"/>
</dbReference>
<evidence type="ECO:0000259" key="10">
    <source>
        <dbReference type="PROSITE" id="PS50929"/>
    </source>
</evidence>
<dbReference type="KEGG" id="hch:HCH_02804"/>
<keyword evidence="6 8" id="KW-1133">Transmembrane helix</keyword>
<protein>
    <submittedName>
        <fullName evidence="11">ABC-type siderophore export system, fused ATPase and permease components</fullName>
    </submittedName>
</protein>
<evidence type="ECO:0000256" key="8">
    <source>
        <dbReference type="SAM" id="Phobius"/>
    </source>
</evidence>
<dbReference type="InterPro" id="IPR003593">
    <property type="entry name" value="AAA+_ATPase"/>
</dbReference>
<dbReference type="Proteomes" id="UP000000238">
    <property type="component" value="Chromosome"/>
</dbReference>
<dbReference type="PANTHER" id="PTHR43553">
    <property type="entry name" value="HEAVY METAL TRANSPORTER"/>
    <property type="match status" value="1"/>
</dbReference>
<keyword evidence="7 8" id="KW-0472">Membrane</keyword>
<dbReference type="AlphaFoldDB" id="Q2SIE2"/>
<feature type="transmembrane region" description="Helical" evidence="8">
    <location>
        <begin position="16"/>
        <end position="37"/>
    </location>
</feature>
<feature type="transmembrane region" description="Helical" evidence="8">
    <location>
        <begin position="151"/>
        <end position="168"/>
    </location>
</feature>
<keyword evidence="4" id="KW-0547">Nucleotide-binding</keyword>
<dbReference type="CDD" id="cd03228">
    <property type="entry name" value="ABCC_MRP_Like"/>
    <property type="match status" value="1"/>
</dbReference>
<dbReference type="GO" id="GO:0005524">
    <property type="term" value="F:ATP binding"/>
    <property type="evidence" value="ECO:0007669"/>
    <property type="project" value="UniProtKB-KW"/>
</dbReference>
<feature type="transmembrane region" description="Helical" evidence="8">
    <location>
        <begin position="123"/>
        <end position="144"/>
    </location>
</feature>
<keyword evidence="3 8" id="KW-0812">Transmembrane</keyword>
<dbReference type="Pfam" id="PF00664">
    <property type="entry name" value="ABC_membrane"/>
    <property type="match status" value="1"/>
</dbReference>
<dbReference type="InterPro" id="IPR003439">
    <property type="entry name" value="ABC_transporter-like_ATP-bd"/>
</dbReference>
<dbReference type="GO" id="GO:0140359">
    <property type="term" value="F:ABC-type transporter activity"/>
    <property type="evidence" value="ECO:0007669"/>
    <property type="project" value="InterPro"/>
</dbReference>
<dbReference type="SUPFAM" id="SSF90123">
    <property type="entry name" value="ABC transporter transmembrane region"/>
    <property type="match status" value="1"/>
</dbReference>
<dbReference type="InterPro" id="IPR036640">
    <property type="entry name" value="ABC1_TM_sf"/>
</dbReference>
<keyword evidence="2" id="KW-0813">Transport</keyword>
<evidence type="ECO:0000256" key="2">
    <source>
        <dbReference type="ARBA" id="ARBA00022448"/>
    </source>
</evidence>
<dbReference type="SMART" id="SM00382">
    <property type="entry name" value="AAA"/>
    <property type="match status" value="1"/>
</dbReference>
<dbReference type="EMBL" id="CP000155">
    <property type="protein sequence ID" value="ABC29582.1"/>
    <property type="molecule type" value="Genomic_DNA"/>
</dbReference>
<keyword evidence="5" id="KW-0067">ATP-binding</keyword>
<feature type="domain" description="ABC transmembrane type-1" evidence="10">
    <location>
        <begin position="18"/>
        <end position="202"/>
    </location>
</feature>
<dbReference type="RefSeq" id="WP_011396651.1">
    <property type="nucleotide sequence ID" value="NC_007645.1"/>
</dbReference>
<dbReference type="GO" id="GO:0015833">
    <property type="term" value="P:peptide transport"/>
    <property type="evidence" value="ECO:0007669"/>
    <property type="project" value="InterPro"/>
</dbReference>
<gene>
    <name evidence="11" type="ordered locus">HCH_02804</name>
</gene>
<dbReference type="InterPro" id="IPR011527">
    <property type="entry name" value="ABC1_TM_dom"/>
</dbReference>
<dbReference type="NCBIfam" id="TIGR01194">
    <property type="entry name" value="cyc_pep_trnsptr"/>
    <property type="match status" value="1"/>
</dbReference>
<feature type="transmembrane region" description="Helical" evidence="8">
    <location>
        <begin position="239"/>
        <end position="259"/>
    </location>
</feature>
<evidence type="ECO:0000256" key="4">
    <source>
        <dbReference type="ARBA" id="ARBA00022741"/>
    </source>
</evidence>
<comment type="subcellular location">
    <subcellularLocation>
        <location evidence="1">Cell membrane</location>
        <topology evidence="1">Multi-pass membrane protein</topology>
    </subcellularLocation>
</comment>
<evidence type="ECO:0000256" key="6">
    <source>
        <dbReference type="ARBA" id="ARBA00022989"/>
    </source>
</evidence>
<evidence type="ECO:0000256" key="5">
    <source>
        <dbReference type="ARBA" id="ARBA00022840"/>
    </source>
</evidence>
<dbReference type="GO" id="GO:1904680">
    <property type="term" value="F:peptide transmembrane transporter activity"/>
    <property type="evidence" value="ECO:0007669"/>
    <property type="project" value="InterPro"/>
</dbReference>
<dbReference type="Pfam" id="PF00005">
    <property type="entry name" value="ABC_tran"/>
    <property type="match status" value="1"/>
</dbReference>
<evidence type="ECO:0000256" key="3">
    <source>
        <dbReference type="ARBA" id="ARBA00022692"/>
    </source>
</evidence>
<organism evidence="11 12">
    <name type="scientific">Hahella chejuensis (strain KCTC 2396)</name>
    <dbReference type="NCBI Taxonomy" id="349521"/>
    <lineage>
        <taxon>Bacteria</taxon>
        <taxon>Pseudomonadati</taxon>
        <taxon>Pseudomonadota</taxon>
        <taxon>Gammaproteobacteria</taxon>
        <taxon>Oceanospirillales</taxon>
        <taxon>Hahellaceae</taxon>
        <taxon>Hahella</taxon>
    </lineage>
</organism>
<accession>Q2SIE2</accession>
<reference evidence="11 12" key="1">
    <citation type="journal article" date="2005" name="Nucleic Acids Res.">
        <title>Genomic blueprint of Hahella chejuensis, a marine microbe producing an algicidal agent.</title>
        <authorList>
            <person name="Jeong H."/>
            <person name="Yim J.H."/>
            <person name="Lee C."/>
            <person name="Choi S.-H."/>
            <person name="Park Y.K."/>
            <person name="Yoon S.H."/>
            <person name="Hur C.-G."/>
            <person name="Kang H.-Y."/>
            <person name="Kim D."/>
            <person name="Lee H.H."/>
            <person name="Park K.H."/>
            <person name="Park S.-H."/>
            <person name="Park H.-S."/>
            <person name="Lee H.K."/>
            <person name="Oh T.K."/>
            <person name="Kim J.F."/>
        </authorList>
    </citation>
    <scope>NUCLEOTIDE SEQUENCE [LARGE SCALE GENOMIC DNA]</scope>
    <source>
        <strain evidence="11 12">KCTC 2396</strain>
    </source>
</reference>
<dbReference type="PROSITE" id="PS50929">
    <property type="entry name" value="ABC_TM1F"/>
    <property type="match status" value="1"/>
</dbReference>
<dbReference type="Gene3D" id="1.20.1560.10">
    <property type="entry name" value="ABC transporter type 1, transmembrane domain"/>
    <property type="match status" value="1"/>
</dbReference>
<proteinExistence type="predicted"/>
<name>Q2SIE2_HAHCH</name>
<evidence type="ECO:0000313" key="12">
    <source>
        <dbReference type="Proteomes" id="UP000000238"/>
    </source>
</evidence>
<feature type="transmembrane region" description="Helical" evidence="8">
    <location>
        <begin position="49"/>
        <end position="66"/>
    </location>
</feature>
<evidence type="ECO:0000256" key="7">
    <source>
        <dbReference type="ARBA" id="ARBA00023136"/>
    </source>
</evidence>